<accession>A0AAW0DP48</accession>
<evidence type="ECO:0000256" key="2">
    <source>
        <dbReference type="SAM" id="Phobius"/>
    </source>
</evidence>
<keyword evidence="2" id="KW-1133">Transmembrane helix</keyword>
<dbReference type="AlphaFoldDB" id="A0AAW0DP48"/>
<feature type="signal peptide" evidence="3">
    <location>
        <begin position="1"/>
        <end position="18"/>
    </location>
</feature>
<feature type="compositionally biased region" description="Acidic residues" evidence="1">
    <location>
        <begin position="348"/>
        <end position="359"/>
    </location>
</feature>
<keyword evidence="3" id="KW-0732">Signal</keyword>
<feature type="chain" id="PRO_5043373408" evidence="3">
    <location>
        <begin position="19"/>
        <end position="404"/>
    </location>
</feature>
<name>A0AAW0DP48_9AGAR</name>
<proteinExistence type="predicted"/>
<evidence type="ECO:0000256" key="1">
    <source>
        <dbReference type="SAM" id="MobiDB-lite"/>
    </source>
</evidence>
<feature type="region of interest" description="Disordered" evidence="1">
    <location>
        <begin position="35"/>
        <end position="55"/>
    </location>
</feature>
<feature type="compositionally biased region" description="Low complexity" evidence="1">
    <location>
        <begin position="46"/>
        <end position="55"/>
    </location>
</feature>
<comment type="caution">
    <text evidence="4">The sequence shown here is derived from an EMBL/GenBank/DDBJ whole genome shotgun (WGS) entry which is preliminary data.</text>
</comment>
<evidence type="ECO:0000256" key="3">
    <source>
        <dbReference type="SAM" id="SignalP"/>
    </source>
</evidence>
<feature type="compositionally biased region" description="Polar residues" evidence="1">
    <location>
        <begin position="289"/>
        <end position="323"/>
    </location>
</feature>
<organism evidence="4 5">
    <name type="scientific">Favolaschia claudopus</name>
    <dbReference type="NCBI Taxonomy" id="2862362"/>
    <lineage>
        <taxon>Eukaryota</taxon>
        <taxon>Fungi</taxon>
        <taxon>Dikarya</taxon>
        <taxon>Basidiomycota</taxon>
        <taxon>Agaricomycotina</taxon>
        <taxon>Agaricomycetes</taxon>
        <taxon>Agaricomycetidae</taxon>
        <taxon>Agaricales</taxon>
        <taxon>Marasmiineae</taxon>
        <taxon>Mycenaceae</taxon>
        <taxon>Favolaschia</taxon>
    </lineage>
</organism>
<feature type="region of interest" description="Disordered" evidence="1">
    <location>
        <begin position="282"/>
        <end position="404"/>
    </location>
</feature>
<keyword evidence="5" id="KW-1185">Reference proteome</keyword>
<gene>
    <name evidence="4" type="ORF">R3P38DRAFT_2502027</name>
</gene>
<keyword evidence="2" id="KW-0812">Transmembrane</keyword>
<dbReference type="EMBL" id="JAWWNJ010000007">
    <property type="protein sequence ID" value="KAK7052614.1"/>
    <property type="molecule type" value="Genomic_DNA"/>
</dbReference>
<keyword evidence="2" id="KW-0472">Membrane</keyword>
<feature type="transmembrane region" description="Helical" evidence="2">
    <location>
        <begin position="191"/>
        <end position="216"/>
    </location>
</feature>
<evidence type="ECO:0000313" key="4">
    <source>
        <dbReference type="EMBL" id="KAK7052614.1"/>
    </source>
</evidence>
<dbReference type="Proteomes" id="UP001362999">
    <property type="component" value="Unassembled WGS sequence"/>
</dbReference>
<dbReference type="Gene3D" id="2.60.120.260">
    <property type="entry name" value="Galactose-binding domain-like"/>
    <property type="match status" value="1"/>
</dbReference>
<reference evidence="4 5" key="1">
    <citation type="journal article" date="2024" name="J Genomics">
        <title>Draft genome sequencing and assembly of Favolaschia claudopus CIRM-BRFM 2984 isolated from oak limbs.</title>
        <authorList>
            <person name="Navarro D."/>
            <person name="Drula E."/>
            <person name="Chaduli D."/>
            <person name="Cazenave R."/>
            <person name="Ahrendt S."/>
            <person name="Wang J."/>
            <person name="Lipzen A."/>
            <person name="Daum C."/>
            <person name="Barry K."/>
            <person name="Grigoriev I.V."/>
            <person name="Favel A."/>
            <person name="Rosso M.N."/>
            <person name="Martin F."/>
        </authorList>
    </citation>
    <scope>NUCLEOTIDE SEQUENCE [LARGE SCALE GENOMIC DNA]</scope>
    <source>
        <strain evidence="4 5">CIRM-BRFM 2984</strain>
    </source>
</reference>
<evidence type="ECO:0000313" key="5">
    <source>
        <dbReference type="Proteomes" id="UP001362999"/>
    </source>
</evidence>
<protein>
    <submittedName>
        <fullName evidence="4">Uncharacterized protein</fullName>
    </submittedName>
</protein>
<sequence>MLLFFLLPLPALLQVVDALRNVTVDDVGSPLISYQGKWEPSSTHPSGSDWGGSHSLSSDSQASATFIFTGVAVYHLSPRWPYDVHMRLTLDGGQSVLVNLTDPSVLPQPPGGGESAPSSVAWSATGLENKSHTLVATYGNFIIVDAFIYTIDDDPSSSSSVSHSSTSTSSSSATLAASSADASSIPSNRNALTVGLATALGLSVFVAAILLAFGVWQRRRFKRARSARPTTTTISDWGSYLRGTRGAYAAVSTAGPGHGLEMSDASSSRLLYSEPTDPWAPKDAVDYSSHPSASSNATASSVGRTPSTMGRSVARSQPSSSTSGALPVGAMPPVVPGPYVDRVPPELKDDDEEDDDDPGEGAPLSRAPSSGILFVVRPVNDPVTSPGGQSEFRISSPAPPYSER</sequence>